<evidence type="ECO:0000256" key="4">
    <source>
        <dbReference type="ARBA" id="ARBA00023136"/>
    </source>
</evidence>
<feature type="domain" description="Peptidase A1" evidence="8">
    <location>
        <begin position="42"/>
        <end position="397"/>
    </location>
</feature>
<sequence length="572" mass="61990">MKGSLLLAFLCVHLVHAAGNASLTPLSIPPSLYWDGDDGWWSTFQIQVGTPGQTVRLLPGTSASAGSTIWVVISEGCVDVNPTLANCPDERGYIFQSNLSTTWSTQGLQNGVDGAIYSLNTYEESFLGRVGNGSYGYDTVNLGIPGAGLPTLQKQVIAGIWTNDFYLGNLGLSPVPFNFTNLNDPQQSMLSTLYNDSLIPSRSWGYTAGAHYKDPPVFGSLTLGGYDTTRFQSNNLHFAFGADFSRDLLVSLRSVTYDTAGSSPLLASSIDIFINSLVSEIWLPVNVCEAFAQQFGLTWVESGQIYIVGADAHDALVNQNPSFTFKIGQAGGAGESVDIVLPYAAFDLNLTAPIVGNDTRYFPLKQATESTQYTLGRTFLQEAYVIADYERRNFSVSQALFPPTSLAANLVSIVLPDSGNNPNSTTPDTTPNTEDSGLGAGAIAGIAVGGVAALALIGLAYFLWNRKRKRRAELADTSIPRPPPFDDPSHNVVDMTPGTKLEMDANNKPDVHEMNEQRYVPPEMAAHEGHWGRHELVQEDRIHEIDGNEVRSPTSGAEQQKSKRFSWEDQTL</sequence>
<keyword evidence="4 6" id="KW-0472">Membrane</keyword>
<keyword evidence="10" id="KW-1185">Reference proteome</keyword>
<dbReference type="SUPFAM" id="SSF50630">
    <property type="entry name" value="Acid proteases"/>
    <property type="match status" value="1"/>
</dbReference>
<dbReference type="PANTHER" id="PTHR15549">
    <property type="entry name" value="PAIRED IMMUNOGLOBULIN-LIKE TYPE 2 RECEPTOR"/>
    <property type="match status" value="1"/>
</dbReference>
<reference evidence="9" key="1">
    <citation type="submission" date="2021-02" db="EMBL/GenBank/DDBJ databases">
        <title>Genome sequence Cadophora malorum strain M34.</title>
        <authorList>
            <person name="Stefanovic E."/>
            <person name="Vu D."/>
            <person name="Scully C."/>
            <person name="Dijksterhuis J."/>
            <person name="Roader J."/>
            <person name="Houbraken J."/>
        </authorList>
    </citation>
    <scope>NUCLEOTIDE SEQUENCE</scope>
    <source>
        <strain evidence="9">M34</strain>
    </source>
</reference>
<gene>
    <name evidence="9" type="ORF">IFR04_005296</name>
</gene>
<dbReference type="AlphaFoldDB" id="A0A8H7TL19"/>
<evidence type="ECO:0000256" key="5">
    <source>
        <dbReference type="SAM" id="MobiDB-lite"/>
    </source>
</evidence>
<evidence type="ECO:0000313" key="10">
    <source>
        <dbReference type="Proteomes" id="UP000664132"/>
    </source>
</evidence>
<proteinExistence type="predicted"/>
<feature type="transmembrane region" description="Helical" evidence="6">
    <location>
        <begin position="438"/>
        <end position="464"/>
    </location>
</feature>
<name>A0A8H7TL19_9HELO</name>
<keyword evidence="2 6" id="KW-0812">Transmembrane</keyword>
<evidence type="ECO:0000256" key="1">
    <source>
        <dbReference type="ARBA" id="ARBA00004167"/>
    </source>
</evidence>
<dbReference type="PANTHER" id="PTHR15549:SF26">
    <property type="entry name" value="AXIAL BUDDING PATTERN PROTEIN 2-RELATED"/>
    <property type="match status" value="1"/>
</dbReference>
<feature type="signal peptide" evidence="7">
    <location>
        <begin position="1"/>
        <end position="17"/>
    </location>
</feature>
<keyword evidence="3 6" id="KW-1133">Transmembrane helix</keyword>
<organism evidence="9 10">
    <name type="scientific">Cadophora malorum</name>
    <dbReference type="NCBI Taxonomy" id="108018"/>
    <lineage>
        <taxon>Eukaryota</taxon>
        <taxon>Fungi</taxon>
        <taxon>Dikarya</taxon>
        <taxon>Ascomycota</taxon>
        <taxon>Pezizomycotina</taxon>
        <taxon>Leotiomycetes</taxon>
        <taxon>Helotiales</taxon>
        <taxon>Ploettnerulaceae</taxon>
        <taxon>Cadophora</taxon>
    </lineage>
</organism>
<dbReference type="InterPro" id="IPR051694">
    <property type="entry name" value="Immunoregulatory_rcpt-like"/>
</dbReference>
<dbReference type="Gene3D" id="2.40.70.10">
    <property type="entry name" value="Acid Proteases"/>
    <property type="match status" value="2"/>
</dbReference>
<dbReference type="InterPro" id="IPR021109">
    <property type="entry name" value="Peptidase_aspartic_dom_sf"/>
</dbReference>
<evidence type="ECO:0000256" key="2">
    <source>
        <dbReference type="ARBA" id="ARBA00022692"/>
    </source>
</evidence>
<accession>A0A8H7TL19</accession>
<dbReference type="CDD" id="cd12087">
    <property type="entry name" value="TM_EGFR-like"/>
    <property type="match status" value="1"/>
</dbReference>
<evidence type="ECO:0000256" key="6">
    <source>
        <dbReference type="SAM" id="Phobius"/>
    </source>
</evidence>
<feature type="chain" id="PRO_5034492486" description="Peptidase A1 domain-containing protein" evidence="7">
    <location>
        <begin position="18"/>
        <end position="572"/>
    </location>
</feature>
<comment type="subcellular location">
    <subcellularLocation>
        <location evidence="1">Membrane</location>
        <topology evidence="1">Single-pass membrane protein</topology>
    </subcellularLocation>
</comment>
<dbReference type="PROSITE" id="PS51767">
    <property type="entry name" value="PEPTIDASE_A1"/>
    <property type="match status" value="1"/>
</dbReference>
<dbReference type="EMBL" id="JAFJYH010000063">
    <property type="protein sequence ID" value="KAG4421569.1"/>
    <property type="molecule type" value="Genomic_DNA"/>
</dbReference>
<dbReference type="Proteomes" id="UP000664132">
    <property type="component" value="Unassembled WGS sequence"/>
</dbReference>
<keyword evidence="7" id="KW-0732">Signal</keyword>
<dbReference type="InterPro" id="IPR033121">
    <property type="entry name" value="PEPTIDASE_A1"/>
</dbReference>
<evidence type="ECO:0000313" key="9">
    <source>
        <dbReference type="EMBL" id="KAG4421569.1"/>
    </source>
</evidence>
<evidence type="ECO:0000259" key="8">
    <source>
        <dbReference type="PROSITE" id="PS51767"/>
    </source>
</evidence>
<dbReference type="OrthoDB" id="4074350at2759"/>
<protein>
    <recommendedName>
        <fullName evidence="8">Peptidase A1 domain-containing protein</fullName>
    </recommendedName>
</protein>
<dbReference type="GO" id="GO:0071944">
    <property type="term" value="C:cell periphery"/>
    <property type="evidence" value="ECO:0007669"/>
    <property type="project" value="UniProtKB-ARBA"/>
</dbReference>
<evidence type="ECO:0000256" key="3">
    <source>
        <dbReference type="ARBA" id="ARBA00022989"/>
    </source>
</evidence>
<evidence type="ECO:0000256" key="7">
    <source>
        <dbReference type="SAM" id="SignalP"/>
    </source>
</evidence>
<comment type="caution">
    <text evidence="9">The sequence shown here is derived from an EMBL/GenBank/DDBJ whole genome shotgun (WGS) entry which is preliminary data.</text>
</comment>
<dbReference type="GO" id="GO:0016020">
    <property type="term" value="C:membrane"/>
    <property type="evidence" value="ECO:0007669"/>
    <property type="project" value="UniProtKB-SubCell"/>
</dbReference>
<dbReference type="Pfam" id="PF00026">
    <property type="entry name" value="Asp"/>
    <property type="match status" value="1"/>
</dbReference>
<feature type="region of interest" description="Disordered" evidence="5">
    <location>
        <begin position="544"/>
        <end position="572"/>
    </location>
</feature>